<proteinExistence type="predicted"/>
<dbReference type="Proteomes" id="UP000259273">
    <property type="component" value="Unassembled WGS sequence"/>
</dbReference>
<keyword evidence="1" id="KW-1133">Transmembrane helix</keyword>
<dbReference type="EMBL" id="DMND01000068">
    <property type="protein sequence ID" value="HAN27008.1"/>
    <property type="molecule type" value="Genomic_DNA"/>
</dbReference>
<evidence type="ECO:0000256" key="1">
    <source>
        <dbReference type="SAM" id="Phobius"/>
    </source>
</evidence>
<sequence>MRRIKGIARRLVAGHTPLYGAALALLALAPVSHAGTPGGVILGPASATAVPTLTPPILIALGVVLAVIALRVLRQNGGAQKIVSIALLGSGALLGGFGVERTLATSAATLADATCETATINVSFGNLRGFNSSENTVNNQCGRDLQVVEYTFTCGQMGTFNDNGAPVGTVIPDGAEQSMGYCEMLQPPP</sequence>
<feature type="transmembrane region" description="Helical" evidence="1">
    <location>
        <begin position="50"/>
        <end position="70"/>
    </location>
</feature>
<evidence type="ECO:0000313" key="2">
    <source>
        <dbReference type="EMBL" id="HAN27008.1"/>
    </source>
</evidence>
<gene>
    <name evidence="2" type="ORF">DCP75_04680</name>
</gene>
<evidence type="ECO:0008006" key="4">
    <source>
        <dbReference type="Google" id="ProtNLM"/>
    </source>
</evidence>
<organism evidence="2 3">
    <name type="scientific">Haliea salexigens</name>
    <dbReference type="NCBI Taxonomy" id="287487"/>
    <lineage>
        <taxon>Bacteria</taxon>
        <taxon>Pseudomonadati</taxon>
        <taxon>Pseudomonadota</taxon>
        <taxon>Gammaproteobacteria</taxon>
        <taxon>Cellvibrionales</taxon>
        <taxon>Halieaceae</taxon>
        <taxon>Haliea</taxon>
    </lineage>
</organism>
<keyword evidence="1" id="KW-0472">Membrane</keyword>
<dbReference type="STRING" id="1121937.GCA_000423125_03257"/>
<feature type="transmembrane region" description="Helical" evidence="1">
    <location>
        <begin position="82"/>
        <end position="99"/>
    </location>
</feature>
<keyword evidence="1" id="KW-0812">Transmembrane</keyword>
<accession>A0A3C1KKM9</accession>
<dbReference type="NCBIfam" id="NF033207">
    <property type="entry name" value="midcut_by_XrtH"/>
    <property type="match status" value="1"/>
</dbReference>
<comment type="caution">
    <text evidence="2">The sequence shown here is derived from an EMBL/GenBank/DDBJ whole genome shotgun (WGS) entry which is preliminary data.</text>
</comment>
<name>A0A3C1KKM9_9GAMM</name>
<reference evidence="2 3" key="1">
    <citation type="journal article" date="2018" name="Nat. Biotechnol.">
        <title>A standardized bacterial taxonomy based on genome phylogeny substantially revises the tree of life.</title>
        <authorList>
            <person name="Parks D.H."/>
            <person name="Chuvochina M."/>
            <person name="Waite D.W."/>
            <person name="Rinke C."/>
            <person name="Skarshewski A."/>
            <person name="Chaumeil P.A."/>
            <person name="Hugenholtz P."/>
        </authorList>
    </citation>
    <scope>NUCLEOTIDE SEQUENCE [LARGE SCALE GENOMIC DNA]</scope>
    <source>
        <strain evidence="2">UBA9158</strain>
    </source>
</reference>
<protein>
    <recommendedName>
        <fullName evidence="4">Midcut-by-XrtH protein</fullName>
    </recommendedName>
</protein>
<dbReference type="AlphaFoldDB" id="A0A3C1KKM9"/>
<evidence type="ECO:0000313" key="3">
    <source>
        <dbReference type="Proteomes" id="UP000259273"/>
    </source>
</evidence>